<evidence type="ECO:0000313" key="3">
    <source>
        <dbReference type="Proteomes" id="UP001208570"/>
    </source>
</evidence>
<dbReference type="PANTHER" id="PTHR46984:SF1">
    <property type="entry name" value="LEUCINE-RICH REPEAT-CONTAINING PROTEIN 71"/>
    <property type="match status" value="1"/>
</dbReference>
<feature type="compositionally biased region" description="Basic and acidic residues" evidence="1">
    <location>
        <begin position="421"/>
        <end position="430"/>
    </location>
</feature>
<organism evidence="2 3">
    <name type="scientific">Paralvinella palmiformis</name>
    <dbReference type="NCBI Taxonomy" id="53620"/>
    <lineage>
        <taxon>Eukaryota</taxon>
        <taxon>Metazoa</taxon>
        <taxon>Spiralia</taxon>
        <taxon>Lophotrochozoa</taxon>
        <taxon>Annelida</taxon>
        <taxon>Polychaeta</taxon>
        <taxon>Sedentaria</taxon>
        <taxon>Canalipalpata</taxon>
        <taxon>Terebellida</taxon>
        <taxon>Terebelliformia</taxon>
        <taxon>Alvinellidae</taxon>
        <taxon>Paralvinella</taxon>
    </lineage>
</organism>
<dbReference type="SMART" id="SM00368">
    <property type="entry name" value="LRR_RI"/>
    <property type="match status" value="5"/>
</dbReference>
<proteinExistence type="predicted"/>
<evidence type="ECO:0000256" key="1">
    <source>
        <dbReference type="SAM" id="MobiDB-lite"/>
    </source>
</evidence>
<evidence type="ECO:0000313" key="2">
    <source>
        <dbReference type="EMBL" id="KAK2148011.1"/>
    </source>
</evidence>
<feature type="compositionally biased region" description="Basic and acidic residues" evidence="1">
    <location>
        <begin position="99"/>
        <end position="113"/>
    </location>
</feature>
<dbReference type="EMBL" id="JAODUP010000521">
    <property type="protein sequence ID" value="KAK2148011.1"/>
    <property type="molecule type" value="Genomic_DNA"/>
</dbReference>
<dbReference type="PANTHER" id="PTHR46984">
    <property type="entry name" value="LEUCINE-RICH REPEAT-CONTAINING PROTEIN 71"/>
    <property type="match status" value="1"/>
</dbReference>
<feature type="compositionally biased region" description="Low complexity" evidence="1">
    <location>
        <begin position="368"/>
        <end position="379"/>
    </location>
</feature>
<feature type="compositionally biased region" description="Basic and acidic residues" evidence="1">
    <location>
        <begin position="348"/>
        <end position="359"/>
    </location>
</feature>
<feature type="region of interest" description="Disordered" evidence="1">
    <location>
        <begin position="83"/>
        <end position="140"/>
    </location>
</feature>
<dbReference type="InterPro" id="IPR032675">
    <property type="entry name" value="LRR_dom_sf"/>
</dbReference>
<protein>
    <recommendedName>
        <fullName evidence="4">Leucine-rich repeat-containing protein 71</fullName>
    </recommendedName>
</protein>
<accession>A0AAD9J8P2</accession>
<feature type="region of interest" description="Disordered" evidence="1">
    <location>
        <begin position="28"/>
        <end position="58"/>
    </location>
</feature>
<feature type="compositionally biased region" description="Basic and acidic residues" evidence="1">
    <location>
        <begin position="28"/>
        <end position="38"/>
    </location>
</feature>
<feature type="region of interest" description="Disordered" evidence="1">
    <location>
        <begin position="348"/>
        <end position="473"/>
    </location>
</feature>
<dbReference type="Proteomes" id="UP001208570">
    <property type="component" value="Unassembled WGS sequence"/>
</dbReference>
<keyword evidence="3" id="KW-1185">Reference proteome</keyword>
<reference evidence="2" key="1">
    <citation type="journal article" date="2023" name="Mol. Biol. Evol.">
        <title>Third-Generation Sequencing Reveals the Adaptive Role of the Epigenome in Three Deep-Sea Polychaetes.</title>
        <authorList>
            <person name="Perez M."/>
            <person name="Aroh O."/>
            <person name="Sun Y."/>
            <person name="Lan Y."/>
            <person name="Juniper S.K."/>
            <person name="Young C.R."/>
            <person name="Angers B."/>
            <person name="Qian P.Y."/>
        </authorList>
    </citation>
    <scope>NUCLEOTIDE SEQUENCE</scope>
    <source>
        <strain evidence="2">P08H-3</strain>
    </source>
</reference>
<dbReference type="Gene3D" id="3.80.10.10">
    <property type="entry name" value="Ribonuclease Inhibitor"/>
    <property type="match status" value="1"/>
</dbReference>
<feature type="compositionally biased region" description="Acidic residues" evidence="1">
    <location>
        <begin position="119"/>
        <end position="130"/>
    </location>
</feature>
<feature type="compositionally biased region" description="Basic and acidic residues" evidence="1">
    <location>
        <begin position="448"/>
        <end position="473"/>
    </location>
</feature>
<dbReference type="InterPro" id="IPR001611">
    <property type="entry name" value="Leu-rich_rpt"/>
</dbReference>
<dbReference type="SUPFAM" id="SSF52047">
    <property type="entry name" value="RNI-like"/>
    <property type="match status" value="1"/>
</dbReference>
<dbReference type="Pfam" id="PF13516">
    <property type="entry name" value="LRR_6"/>
    <property type="match status" value="3"/>
</dbReference>
<dbReference type="AlphaFoldDB" id="A0AAD9J8P2"/>
<evidence type="ECO:0008006" key="4">
    <source>
        <dbReference type="Google" id="ProtNLM"/>
    </source>
</evidence>
<feature type="compositionally biased region" description="Polar residues" evidence="1">
    <location>
        <begin position="405"/>
        <end position="414"/>
    </location>
</feature>
<comment type="caution">
    <text evidence="2">The sequence shown here is derived from an EMBL/GenBank/DDBJ whole genome shotgun (WGS) entry which is preliminary data.</text>
</comment>
<sequence>MSDGTGKVTFTSISSAFSFAKKVKMGKKLDRVLGRDKTSSSATGDSRDDDPNRTPEPYLCTGHFQTDFTDLCHRNQMIVVPSVVLRPHRPPSPFAAPTQEEKTKPGKKDDKKNVPPPEPEPEPSVDDNGEPPEPPPKTYLVKEKFEYFKPTVQVEMDNPDKLDTVTEVYIRGWKVDVMMMNIFKQCWPKMDRLHTISLWYTGLNEESLDILSQFIPECVNLRNLILDNNPVKNEAWHTLIKDDSPVQNLSLRYNNISDLGAANLGKALGTVAQQNQKLISLNLNGNHIGNDGAEALAGGLRLNRTLLSLGIAHNEIGNKGAQKLAEVISRFPLTHEEIVERRKLLSTAPDRKSVSTLDRKARRRLEHSSSNHSLGSASSPPKGKAGQDLRSKNAMESPQKGRASSEISGSTENLDPTPGGKRADSRDRPGSVRSYHGAGGAKGKSAKTKKDGKGGKEDDKAKGKKQEEKPPKKGVFIERLIKVAAPPVVVDLESTDSNEPQSPLLDKIEVLKDGVILLKGNMNLISLNVSYNQIDEEGAKKILAAHNKIPSNSEILNKLNDLMHSKDPFYKPQIGSPDQGSQQMLFSKNGRCHRRLPERTKIC</sequence>
<name>A0AAD9J8P2_9ANNE</name>
<gene>
    <name evidence="2" type="ORF">LSH36_521g01075</name>
</gene>
<dbReference type="InterPro" id="IPR053040">
    <property type="entry name" value="LRR-containing_protein_71"/>
</dbReference>